<dbReference type="EMBL" id="JAUSUR010000008">
    <property type="protein sequence ID" value="MDQ0362996.1"/>
    <property type="molecule type" value="Genomic_DNA"/>
</dbReference>
<feature type="transmembrane region" description="Helical" evidence="1">
    <location>
        <begin position="130"/>
        <end position="149"/>
    </location>
</feature>
<name>A0ABU0E849_9FIRM</name>
<feature type="transmembrane region" description="Helical" evidence="1">
    <location>
        <begin position="47"/>
        <end position="69"/>
    </location>
</feature>
<feature type="transmembrane region" description="Helical" evidence="1">
    <location>
        <begin position="170"/>
        <end position="188"/>
    </location>
</feature>
<dbReference type="GO" id="GO:0006508">
    <property type="term" value="P:proteolysis"/>
    <property type="evidence" value="ECO:0007669"/>
    <property type="project" value="UniProtKB-KW"/>
</dbReference>
<sequence>MQNKFGTYSLDVVRRIALLAFYFFGFIVFLPIVFSLILIKLDLVNDLLFMVFVYLTSVVVAVLIARPLFQSERKFSWGDVFRYLIIGICLLFLANIVIGQLIEILFSLTTSENQQGIYNMLDISNYGENVSFLIPFVPYLAFITLVILAPILEEIVFRGVIFRWLRETQGFVLSAVVSGALFGFIHVFDSLLSGNFVDLVYIVLYGVMGLVFSKMYEETGSIYGPIILHACYNAIPTLTLILS</sequence>
<evidence type="ECO:0000313" key="3">
    <source>
        <dbReference type="EMBL" id="MDQ0362996.1"/>
    </source>
</evidence>
<keyword evidence="4" id="KW-1185">Reference proteome</keyword>
<accession>A0ABU0E849</accession>
<gene>
    <name evidence="3" type="ORF">J2S15_003757</name>
</gene>
<protein>
    <submittedName>
        <fullName evidence="3">Membrane protease YdiL (CAAX protease family)</fullName>
    </submittedName>
</protein>
<feature type="domain" description="CAAX prenyl protease 2/Lysostaphin resistance protein A-like" evidence="2">
    <location>
        <begin position="138"/>
        <end position="235"/>
    </location>
</feature>
<dbReference type="GO" id="GO:0008233">
    <property type="term" value="F:peptidase activity"/>
    <property type="evidence" value="ECO:0007669"/>
    <property type="project" value="UniProtKB-KW"/>
</dbReference>
<feature type="transmembrane region" description="Helical" evidence="1">
    <location>
        <begin position="81"/>
        <end position="102"/>
    </location>
</feature>
<keyword evidence="3" id="KW-0378">Hydrolase</keyword>
<dbReference type="RefSeq" id="WP_307411388.1">
    <property type="nucleotide sequence ID" value="NZ_JAUSUR010000008.1"/>
</dbReference>
<dbReference type="InterPro" id="IPR052710">
    <property type="entry name" value="CAAX_protease"/>
</dbReference>
<dbReference type="PANTHER" id="PTHR36435:SF1">
    <property type="entry name" value="CAAX AMINO TERMINAL PROTEASE FAMILY PROTEIN"/>
    <property type="match status" value="1"/>
</dbReference>
<proteinExistence type="predicted"/>
<dbReference type="Pfam" id="PF02517">
    <property type="entry name" value="Rce1-like"/>
    <property type="match status" value="1"/>
</dbReference>
<keyword evidence="1" id="KW-0472">Membrane</keyword>
<evidence type="ECO:0000256" key="1">
    <source>
        <dbReference type="SAM" id="Phobius"/>
    </source>
</evidence>
<dbReference type="InterPro" id="IPR003675">
    <property type="entry name" value="Rce1/LyrA-like_dom"/>
</dbReference>
<keyword evidence="1" id="KW-0812">Transmembrane</keyword>
<keyword evidence="3" id="KW-0645">Protease</keyword>
<feature type="transmembrane region" description="Helical" evidence="1">
    <location>
        <begin position="21"/>
        <end position="41"/>
    </location>
</feature>
<reference evidence="3 4" key="1">
    <citation type="submission" date="2023-07" db="EMBL/GenBank/DDBJ databases">
        <title>Genomic Encyclopedia of Type Strains, Phase IV (KMG-IV): sequencing the most valuable type-strain genomes for metagenomic binning, comparative biology and taxonomic classification.</title>
        <authorList>
            <person name="Goeker M."/>
        </authorList>
    </citation>
    <scope>NUCLEOTIDE SEQUENCE [LARGE SCALE GENOMIC DNA]</scope>
    <source>
        <strain evidence="3 4">DSM 16784</strain>
    </source>
</reference>
<keyword evidence="1" id="KW-1133">Transmembrane helix</keyword>
<dbReference type="PANTHER" id="PTHR36435">
    <property type="entry name" value="SLR1288 PROTEIN"/>
    <property type="match status" value="1"/>
</dbReference>
<evidence type="ECO:0000313" key="4">
    <source>
        <dbReference type="Proteomes" id="UP001230220"/>
    </source>
</evidence>
<evidence type="ECO:0000259" key="2">
    <source>
        <dbReference type="Pfam" id="PF02517"/>
    </source>
</evidence>
<comment type="caution">
    <text evidence="3">The sequence shown here is derived from an EMBL/GenBank/DDBJ whole genome shotgun (WGS) entry which is preliminary data.</text>
</comment>
<feature type="transmembrane region" description="Helical" evidence="1">
    <location>
        <begin position="194"/>
        <end position="212"/>
    </location>
</feature>
<dbReference type="Proteomes" id="UP001230220">
    <property type="component" value="Unassembled WGS sequence"/>
</dbReference>
<organism evidence="3 4">
    <name type="scientific">Breznakia pachnodae</name>
    <dbReference type="NCBI Taxonomy" id="265178"/>
    <lineage>
        <taxon>Bacteria</taxon>
        <taxon>Bacillati</taxon>
        <taxon>Bacillota</taxon>
        <taxon>Erysipelotrichia</taxon>
        <taxon>Erysipelotrichales</taxon>
        <taxon>Erysipelotrichaceae</taxon>
        <taxon>Breznakia</taxon>
    </lineage>
</organism>